<evidence type="ECO:0000256" key="1">
    <source>
        <dbReference type="ARBA" id="ARBA00004571"/>
    </source>
</evidence>
<reference evidence="12" key="1">
    <citation type="submission" date="2019-11" db="EMBL/GenBank/DDBJ databases">
        <title>Description of Pedobacter sp. LMG 31464T.</title>
        <authorList>
            <person name="Carlier A."/>
            <person name="Qi S."/>
            <person name="Vandamme P."/>
        </authorList>
    </citation>
    <scope>NUCLEOTIDE SEQUENCE</scope>
    <source>
        <strain evidence="12">LMG 31464</strain>
    </source>
</reference>
<evidence type="ECO:0000256" key="3">
    <source>
        <dbReference type="ARBA" id="ARBA00022452"/>
    </source>
</evidence>
<dbReference type="RefSeq" id="WP_182921359.1">
    <property type="nucleotide sequence ID" value="NZ_WNXD01000001.1"/>
</dbReference>
<comment type="subcellular location">
    <subcellularLocation>
        <location evidence="1 8">Cell outer membrane</location>
        <topology evidence="1 8">Multi-pass membrane protein</topology>
    </subcellularLocation>
</comment>
<accession>A0A923ITF0</accession>
<sequence length="1034" mass="114279">MSKFFTKLVTVFILVLGIQLINQPLYANTDIYETTTKNLFKEIRGKVTDEKGEGLPGASVTIKGTQKAAITDQDGNYKIDANKGDILIIKYVGFIAKEVLVGESAIINASLEEDKNGLDEVVIVGFGAQKKVSVTAAISTVSSKELKQSPVANLNNALMGRLPGLIGQQTSGDPGRDAAALFIRGQGTYNNATPLILVDGIERNFSTIDVNEVENISILKDASATAVYGVRGANGVVLVTTKRGVLGKPVVSVSANNAIQEPTRLPNFLDAYNYSLLLNEAYANEGKGPFYAYSQTALDNTKNHTDPYLYPDVDYFKEFLKPTAQQYQVNANVSGGTRIAKYFVSGSYFSQDGLFKHTGPDENPFNANVNYSRYNFRSNVDLDVTPNLRISANLAARAELRNGPSAGTSALMSSLYTYPPNNSPLLNPDGSYAFNFRQASIMAQYQSGFVREYNNKLEGTVALDYKLSSLLKGLSFKTNVSFTNEYIQTITRSYADNLRYRLLGKNPDGSYIYSDASGSYTPTLGFSQTFDPGVARTTYMEAGLNYTTTFGKNTITGLILGNRSRKIRNNAAYDWPLSYQGLVSRATYNYDDKYLFEANLGYNGSENFPTHKKYGFFPSVSAGWVATNEEFMKPVMWISLLKIRGSYGQVGNDKYGAETNTTDRFLFFQNSYTTGTGYSFGLTNNNAVAGYVEGAFGNPIVTWEKANKANIGLESAFFKNQITLNVDVFYDKRSNILSRYGNIPATFGQTSPIINLGIVENKGYEIEIGHSKKINNFGYAIKANLNYARNKIIFSDEAGKKYPWMRRTGQSIGQQWGYQTAGFFNSQAEIDGWAKSSADPGPLGKLQPGDFKYIDQNGDGIIDIYDQVPVGNPLIPVFTYGGTLGLNYKNFDFSLLLQGASKTSMVRTLEAGYEFFNKAKVMDIHLGRWTPATAATATYPRLSSSPNASQHNYLPSDFWTIDASYLRIKSVELGFALPNSWISKIGLKNARVYANGANLYTWDKIKYIDPENRDLRAWYYPQQRVFNFGASVSF</sequence>
<evidence type="ECO:0000259" key="11">
    <source>
        <dbReference type="Pfam" id="PF07715"/>
    </source>
</evidence>
<feature type="domain" description="TonB-dependent receptor plug" evidence="11">
    <location>
        <begin position="131"/>
        <end position="236"/>
    </location>
</feature>
<evidence type="ECO:0000256" key="8">
    <source>
        <dbReference type="PROSITE-ProRule" id="PRU01360"/>
    </source>
</evidence>
<dbReference type="SUPFAM" id="SSF56935">
    <property type="entry name" value="Porins"/>
    <property type="match status" value="1"/>
</dbReference>
<dbReference type="InterPro" id="IPR023997">
    <property type="entry name" value="TonB-dep_OMP_SusC/RagA_CS"/>
</dbReference>
<feature type="domain" description="TonB-dependent receptor-like beta-barrel" evidence="10">
    <location>
        <begin position="421"/>
        <end position="939"/>
    </location>
</feature>
<dbReference type="EMBL" id="WNXD01000001">
    <property type="protein sequence ID" value="MBB2144675.1"/>
    <property type="molecule type" value="Genomic_DNA"/>
</dbReference>
<proteinExistence type="inferred from homology"/>
<keyword evidence="3 8" id="KW-1134">Transmembrane beta strand</keyword>
<evidence type="ECO:0000256" key="4">
    <source>
        <dbReference type="ARBA" id="ARBA00022692"/>
    </source>
</evidence>
<dbReference type="GO" id="GO:0009279">
    <property type="term" value="C:cell outer membrane"/>
    <property type="evidence" value="ECO:0007669"/>
    <property type="project" value="UniProtKB-SubCell"/>
</dbReference>
<keyword evidence="13" id="KW-1185">Reference proteome</keyword>
<evidence type="ECO:0000259" key="10">
    <source>
        <dbReference type="Pfam" id="PF00593"/>
    </source>
</evidence>
<keyword evidence="2 8" id="KW-0813">Transport</keyword>
<dbReference type="NCBIfam" id="TIGR04056">
    <property type="entry name" value="OMP_RagA_SusC"/>
    <property type="match status" value="1"/>
</dbReference>
<evidence type="ECO:0000256" key="5">
    <source>
        <dbReference type="ARBA" id="ARBA00023077"/>
    </source>
</evidence>
<keyword evidence="7 8" id="KW-0998">Cell outer membrane</keyword>
<keyword evidence="6 8" id="KW-0472">Membrane</keyword>
<dbReference type="Gene3D" id="2.170.130.10">
    <property type="entry name" value="TonB-dependent receptor, plug domain"/>
    <property type="match status" value="1"/>
</dbReference>
<dbReference type="Pfam" id="PF13715">
    <property type="entry name" value="CarbopepD_reg_2"/>
    <property type="match status" value="1"/>
</dbReference>
<dbReference type="InterPro" id="IPR023996">
    <property type="entry name" value="TonB-dep_OMP_SusC/RagA"/>
</dbReference>
<dbReference type="SUPFAM" id="SSF49464">
    <property type="entry name" value="Carboxypeptidase regulatory domain-like"/>
    <property type="match status" value="1"/>
</dbReference>
<evidence type="ECO:0000256" key="6">
    <source>
        <dbReference type="ARBA" id="ARBA00023136"/>
    </source>
</evidence>
<dbReference type="InterPro" id="IPR036942">
    <property type="entry name" value="Beta-barrel_TonB_sf"/>
</dbReference>
<dbReference type="InterPro" id="IPR039426">
    <property type="entry name" value="TonB-dep_rcpt-like"/>
</dbReference>
<keyword evidence="4 8" id="KW-0812">Transmembrane</keyword>
<dbReference type="Proteomes" id="UP000601055">
    <property type="component" value="Unassembled WGS sequence"/>
</dbReference>
<dbReference type="InterPro" id="IPR037066">
    <property type="entry name" value="Plug_dom_sf"/>
</dbReference>
<evidence type="ECO:0000313" key="12">
    <source>
        <dbReference type="EMBL" id="MBB2144675.1"/>
    </source>
</evidence>
<dbReference type="AlphaFoldDB" id="A0A923ITF0"/>
<gene>
    <name evidence="12" type="ORF">GM921_04220</name>
</gene>
<organism evidence="12 13">
    <name type="scientific">Pedobacter planticolens</name>
    <dbReference type="NCBI Taxonomy" id="2679964"/>
    <lineage>
        <taxon>Bacteria</taxon>
        <taxon>Pseudomonadati</taxon>
        <taxon>Bacteroidota</taxon>
        <taxon>Sphingobacteriia</taxon>
        <taxon>Sphingobacteriales</taxon>
        <taxon>Sphingobacteriaceae</taxon>
        <taxon>Pedobacter</taxon>
    </lineage>
</organism>
<dbReference type="Gene3D" id="2.40.170.20">
    <property type="entry name" value="TonB-dependent receptor, beta-barrel domain"/>
    <property type="match status" value="1"/>
</dbReference>
<dbReference type="NCBIfam" id="TIGR04057">
    <property type="entry name" value="SusC_RagA_signa"/>
    <property type="match status" value="1"/>
</dbReference>
<dbReference type="PROSITE" id="PS52016">
    <property type="entry name" value="TONB_DEPENDENT_REC_3"/>
    <property type="match status" value="1"/>
</dbReference>
<dbReference type="Pfam" id="PF07715">
    <property type="entry name" value="Plug"/>
    <property type="match status" value="1"/>
</dbReference>
<dbReference type="Pfam" id="PF00593">
    <property type="entry name" value="TonB_dep_Rec_b-barrel"/>
    <property type="match status" value="1"/>
</dbReference>
<protein>
    <submittedName>
        <fullName evidence="12">SusC/RagA family TonB-linked outer membrane protein</fullName>
    </submittedName>
</protein>
<comment type="similarity">
    <text evidence="8 9">Belongs to the TonB-dependent receptor family.</text>
</comment>
<evidence type="ECO:0000256" key="2">
    <source>
        <dbReference type="ARBA" id="ARBA00022448"/>
    </source>
</evidence>
<dbReference type="FunFam" id="2.170.130.10:FF:000003">
    <property type="entry name" value="SusC/RagA family TonB-linked outer membrane protein"/>
    <property type="match status" value="1"/>
</dbReference>
<name>A0A923ITF0_9SPHI</name>
<evidence type="ECO:0000256" key="7">
    <source>
        <dbReference type="ARBA" id="ARBA00023237"/>
    </source>
</evidence>
<comment type="caution">
    <text evidence="12">The sequence shown here is derived from an EMBL/GenBank/DDBJ whole genome shotgun (WGS) entry which is preliminary data.</text>
</comment>
<evidence type="ECO:0000313" key="13">
    <source>
        <dbReference type="Proteomes" id="UP000601055"/>
    </source>
</evidence>
<dbReference type="InterPro" id="IPR012910">
    <property type="entry name" value="Plug_dom"/>
</dbReference>
<keyword evidence="5 9" id="KW-0798">TonB box</keyword>
<evidence type="ECO:0000256" key="9">
    <source>
        <dbReference type="RuleBase" id="RU003357"/>
    </source>
</evidence>
<dbReference type="InterPro" id="IPR000531">
    <property type="entry name" value="Beta-barrel_TonB"/>
</dbReference>
<dbReference type="Gene3D" id="2.60.40.1120">
    <property type="entry name" value="Carboxypeptidase-like, regulatory domain"/>
    <property type="match status" value="1"/>
</dbReference>
<dbReference type="InterPro" id="IPR008969">
    <property type="entry name" value="CarboxyPept-like_regulatory"/>
</dbReference>